<evidence type="ECO:0000313" key="4">
    <source>
        <dbReference type="Proteomes" id="UP000236319"/>
    </source>
</evidence>
<proteinExistence type="predicted"/>
<dbReference type="VEuPathDB" id="PiroplasmaDB:BOVATA_049970"/>
<organism evidence="3 4">
    <name type="scientific">Babesia ovata</name>
    <dbReference type="NCBI Taxonomy" id="189622"/>
    <lineage>
        <taxon>Eukaryota</taxon>
        <taxon>Sar</taxon>
        <taxon>Alveolata</taxon>
        <taxon>Apicomplexa</taxon>
        <taxon>Aconoidasida</taxon>
        <taxon>Piroplasmida</taxon>
        <taxon>Babesiidae</taxon>
        <taxon>Babesia</taxon>
    </lineage>
</organism>
<dbReference type="InterPro" id="IPR050163">
    <property type="entry name" value="Apolipoprotein_A1/A4/E"/>
</dbReference>
<accession>A0A2H6KKH8</accession>
<dbReference type="PANTHER" id="PTHR18976:SF34">
    <property type="entry name" value="LIPID-BINDING PROTEIN"/>
    <property type="match status" value="1"/>
</dbReference>
<comment type="caution">
    <text evidence="3">The sequence shown here is derived from an EMBL/GenBank/DDBJ whole genome shotgun (WGS) entry which is preliminary data.</text>
</comment>
<feature type="coiled-coil region" evidence="1">
    <location>
        <begin position="356"/>
        <end position="383"/>
    </location>
</feature>
<evidence type="ECO:0000256" key="1">
    <source>
        <dbReference type="SAM" id="Coils"/>
    </source>
</evidence>
<gene>
    <name evidence="3" type="ORF">BOVATA_049970</name>
</gene>
<dbReference type="Proteomes" id="UP000236319">
    <property type="component" value="Unassembled WGS sequence"/>
</dbReference>
<feature type="compositionally biased region" description="Polar residues" evidence="2">
    <location>
        <begin position="118"/>
        <end position="130"/>
    </location>
</feature>
<protein>
    <recommendedName>
        <fullName evidence="5">Extracellular matrix-binding ebh</fullName>
    </recommendedName>
</protein>
<keyword evidence="1" id="KW-0175">Coiled coil</keyword>
<dbReference type="GeneID" id="39877274"/>
<dbReference type="EMBL" id="BDSA01000063">
    <property type="protein sequence ID" value="GBE63504.1"/>
    <property type="molecule type" value="Genomic_DNA"/>
</dbReference>
<keyword evidence="4" id="KW-1185">Reference proteome</keyword>
<name>A0A2H6KKH8_9APIC</name>
<feature type="compositionally biased region" description="Basic and acidic residues" evidence="2">
    <location>
        <begin position="108"/>
        <end position="117"/>
    </location>
</feature>
<evidence type="ECO:0000256" key="2">
    <source>
        <dbReference type="SAM" id="MobiDB-lite"/>
    </source>
</evidence>
<feature type="region of interest" description="Disordered" evidence="2">
    <location>
        <begin position="108"/>
        <end position="130"/>
    </location>
</feature>
<evidence type="ECO:0008006" key="5">
    <source>
        <dbReference type="Google" id="ProtNLM"/>
    </source>
</evidence>
<sequence length="1770" mass="198105">MGLIGGSEEVKNAIIKGLQSNVNQLDKLLKASCGDKGCCEYNDEKNQLNEVNDKLKKHLKDDQNPSVNLADILTKCKLNPSDGPLNKLNDEIPKKIQGLNEQINKLKNEQNDVDKSKNASQIDKLSKSLNSHNASKRSLETLKELCGYAEKIDKNNEQPKNLLDNLCTGLEKFLGYQNGNYTGEGIVYSDLDRLCDGVMSFLHGVLHSIKPKLGLHKNKIDEAINLLDTHKHSGKDGFNAAIGAVVEGVNKYNEGVRESNKKVSGQIHSFQRKMNELKEQVSEILPEKKAEKTIPPKPVEPYSSKDVRQGEENIKKKLEDCKNNAKEFSEALDIRTNKNKIKESIEDLNPKLQDSVMNAVKAVQHESKRLEELSEREENVLKETTGKISEVMKKLGEDVNLKIDGKVHELVEHLKGKVSEILKDLDKISKDLEQYTLALHKWIEQVHNVITAADEKVTEIVEKDNIGRGNQEVIKDIVANQLIQWRSKIGNYICNVKDYADELNAKVKELGKQFQERGRDAPGSIDKIFEEIKQKVGEIKGTDGGNGLHGIVGSGGTYSTKIVSPLNTLNSKALELTKEFIDAQAAELVERIERQLESMPESVKHGRNGHGTNLSGFKSRIQNLKSNSPQNTETYKSQFEPLHYEALKAINAANETWIGHISQQLSPLRTQAIQLTAKQAWEVQQFLNNFEKQLEELRKVATCAGNNRWNEQFNQWTRYVEQVQTDLVQCIQKGQGSSTLSALNSSLSRNSQQLLQQQIPNSVSQLQLISQQLGNTIEAQKQSLQYGTYGQPLPQRSYPSGLNRSQQYGHYQLPTPNQKSHLETLLEKFEADVKKKVSELVTGVGLTKSTGVHAQLDAVKNNVDGLSSKLDTATGFQPDGVRSSGTVENHAKNVDQAINTITKQASELDGRDTVQKLTEFSTQITAQLKELLNAFADKGADVRERLGDLAKKISKETPNVAYTLRKIKDDLSQLQASLLTGPIKKAREFLQKEAEQAEKHFAKALKEDVDKLIQNAGTDLTAHARKQYVDAIKDLLTKFAEKVGEELRGLPAKIDDDKHVGLKGFMERFDNCITAPLKTLATSFDASSVTSPNDKNNFAKLANKFTHCFNHFFSEAERDEDFKKSRPVVEASRMSMQTLLTALYNSQHFDHTFNTNIDNFNNVLPNFAPKQFAGTCSPLLDALNAGLNRLGTELNKAYVNTYDGVTFDDKLVIEKTTDPEKTVKSELTDEGRNCAKVCLTILDIFYNQLYSLFYHCYADWSTQTIQGKKDYEELRNFFERQGYDVAHLNKDKRGAEVGGFLTTAFASHKEFQQPKPKLKTLDEYLDTFKDPTGPVSQLFDYLNTYYDVCHHSTISSNKHPSSIYDMLTWLSGLTHNRVYDELALNGFSGLFEKPKNKASETQADDPILLQQDDDALDAYPKKITATGLSGTLAEVCHYSYETLVAILGNGHSGGVYACEFNINAQGFVYPSNMNTLICMLYEILQRIYEQLYFLYQMCTHDTTLSGWKECWYGSGVGGSSWKCNSLQCGNQTGDQTHNQCGNQRANQTADQLGDQPCKQHPSCGLKSPLESFLEDGLQGFLPHSLDGKSGKLNCAVKNHFNVPCKTPMGFADISQIASHRQTGNYLRNMLRDFCGNKSPLTALLSQLRCVLPSAPKTLGDMFGFYYSLLADWDGKGSNHVQRNKHREAAYRDAVQKANFRNPDTDLELTSMFSSSNHGHTKDTPHLVGDLYSLVNCKYKRTNDPAHPCGSYIKPLCRDICGTFTEKHAVV</sequence>
<dbReference type="OrthoDB" id="366916at2759"/>
<feature type="compositionally biased region" description="Polar residues" evidence="2">
    <location>
        <begin position="797"/>
        <end position="816"/>
    </location>
</feature>
<feature type="region of interest" description="Disordered" evidence="2">
    <location>
        <begin position="788"/>
        <end position="816"/>
    </location>
</feature>
<evidence type="ECO:0000313" key="3">
    <source>
        <dbReference type="EMBL" id="GBE63504.1"/>
    </source>
</evidence>
<reference evidence="3 4" key="1">
    <citation type="journal article" date="2017" name="BMC Genomics">
        <title>Whole-genome assembly of Babesia ovata and comparative genomics between closely related pathogens.</title>
        <authorList>
            <person name="Yamagishi J."/>
            <person name="Asada M."/>
            <person name="Hakimi H."/>
            <person name="Tanaka T.Q."/>
            <person name="Sugimoto C."/>
            <person name="Kawazu S."/>
        </authorList>
    </citation>
    <scope>NUCLEOTIDE SEQUENCE [LARGE SCALE GENOMIC DNA]</scope>
    <source>
        <strain evidence="3 4">Miyake</strain>
    </source>
</reference>
<dbReference type="RefSeq" id="XP_028869747.1">
    <property type="nucleotide sequence ID" value="XM_029013914.1"/>
</dbReference>
<dbReference type="PANTHER" id="PTHR18976">
    <property type="entry name" value="APOLIPOPROTEIN"/>
    <property type="match status" value="1"/>
</dbReference>